<dbReference type="EMBL" id="SEOQ01000157">
    <property type="protein sequence ID" value="TFY68621.1"/>
    <property type="molecule type" value="Genomic_DNA"/>
</dbReference>
<evidence type="ECO:0000313" key="3">
    <source>
        <dbReference type="Proteomes" id="UP000298327"/>
    </source>
</evidence>
<sequence length="139" mass="15521">MPPVRTLFDAPPLRLAQLMRLESSMAAALKLSLESPYKDDSGNPIPVVLDILPDGAHVFEPQVSAGAKLGDNLRRLFLERGLDFFEQDADRRRNNALTSDTTDSTADTDGAHVKEDRDSKPMTFEELLKMRTELLPQLQ</sequence>
<evidence type="ECO:0000256" key="1">
    <source>
        <dbReference type="SAM" id="MobiDB-lite"/>
    </source>
</evidence>
<feature type="region of interest" description="Disordered" evidence="1">
    <location>
        <begin position="89"/>
        <end position="120"/>
    </location>
</feature>
<organism evidence="2 3">
    <name type="scientific">Dentipellis fragilis</name>
    <dbReference type="NCBI Taxonomy" id="205917"/>
    <lineage>
        <taxon>Eukaryota</taxon>
        <taxon>Fungi</taxon>
        <taxon>Dikarya</taxon>
        <taxon>Basidiomycota</taxon>
        <taxon>Agaricomycotina</taxon>
        <taxon>Agaricomycetes</taxon>
        <taxon>Russulales</taxon>
        <taxon>Hericiaceae</taxon>
        <taxon>Dentipellis</taxon>
    </lineage>
</organism>
<dbReference type="AlphaFoldDB" id="A0A4Y9Z462"/>
<name>A0A4Y9Z462_9AGAM</name>
<dbReference type="OrthoDB" id="10251234at2759"/>
<dbReference type="STRING" id="205917.A0A4Y9Z462"/>
<gene>
    <name evidence="2" type="ORF">EVG20_g3489</name>
</gene>
<protein>
    <submittedName>
        <fullName evidence="2">Uncharacterized protein</fullName>
    </submittedName>
</protein>
<reference evidence="2 3" key="1">
    <citation type="submission" date="2019-02" db="EMBL/GenBank/DDBJ databases">
        <title>Genome sequencing of the rare red list fungi Dentipellis fragilis.</title>
        <authorList>
            <person name="Buettner E."/>
            <person name="Kellner H."/>
        </authorList>
    </citation>
    <scope>NUCLEOTIDE SEQUENCE [LARGE SCALE GENOMIC DNA]</scope>
    <source>
        <strain evidence="2 3">DSM 105465</strain>
    </source>
</reference>
<feature type="compositionally biased region" description="Low complexity" evidence="1">
    <location>
        <begin position="98"/>
        <end position="108"/>
    </location>
</feature>
<accession>A0A4Y9Z462</accession>
<evidence type="ECO:0000313" key="2">
    <source>
        <dbReference type="EMBL" id="TFY68621.1"/>
    </source>
</evidence>
<comment type="caution">
    <text evidence="2">The sequence shown here is derived from an EMBL/GenBank/DDBJ whole genome shotgun (WGS) entry which is preliminary data.</text>
</comment>
<feature type="compositionally biased region" description="Basic and acidic residues" evidence="1">
    <location>
        <begin position="109"/>
        <end position="120"/>
    </location>
</feature>
<keyword evidence="3" id="KW-1185">Reference proteome</keyword>
<dbReference type="Proteomes" id="UP000298327">
    <property type="component" value="Unassembled WGS sequence"/>
</dbReference>
<proteinExistence type="predicted"/>